<dbReference type="InterPro" id="IPR001902">
    <property type="entry name" value="SLC26A/SulP_fam"/>
</dbReference>
<dbReference type="InterPro" id="IPR011547">
    <property type="entry name" value="SLC26A/SulP_dom"/>
</dbReference>
<dbReference type="Proteomes" id="UP001642540">
    <property type="component" value="Unassembled WGS sequence"/>
</dbReference>
<name>A0ABP1R2N1_9HEXA</name>
<evidence type="ECO:0000256" key="3">
    <source>
        <dbReference type="ARBA" id="ARBA00022989"/>
    </source>
</evidence>
<feature type="domain" description="STAS" evidence="8">
    <location>
        <begin position="524"/>
        <end position="604"/>
    </location>
</feature>
<accession>A0ABP1R2N1</accession>
<evidence type="ECO:0000256" key="1">
    <source>
        <dbReference type="ARBA" id="ARBA00004141"/>
    </source>
</evidence>
<sequence length="671" mass="73511">MKTELLHSYSSASLAAIARSDSSLTLSQFEYDNNPGGPTATFTTGDETPSKCEAVGACVKDWWGKACRRKTLEKKFPIIRWLPKYDTEKLVADIVAGFTVGLTILPQGLAYATVGGLPPQYGLYSGFVGCFVYILLGGTGEVTVGPTAVMAIITFTYTHGKPPAYAVILCFLTGIVTLLMGIFQLGFIVNFISAPVNSAFTSAAAITICATQIKGLFGLKFAAEGFLPTIKGAIAHIMEVKLWDSILSLICMFSLIFLMKLQLIFSFLIKRFPILNKPLWFISTARNAIIVIVCTAIASGIGETQPFTIVGRIVPGLPDFTIPPFTIIDPATNVTHSFTNILEEEASAVIVMPLLAIMEHITIAKAFAGENTIDASQEMLSIGVSNIIGAFFSSMPVTGSFSRTTVNAMSGAKSPLGGLITGTIVILALRFLTPYFYYIPKASLAAVIVCAVVFTIDFDIVRPMWRSKRMDFIPWSLTFLVSLFVGLEFGMLTGFLISVIYLLYYAARPGVKVKKGFSTSGKEFLLVEMDRSLTFPSVEYIRYVISKASQVWGQNQLPVVINCLHIQFADYTAAVGIKEVIDLFKKRDQQIILWQVKPSIVRVLTGVLNVPGQDEYCHFCRSEEEVESIIDGRNSSEKKLETLHTMDHDSGVDVHTPHPTHREKYSSIPLN</sequence>
<keyword evidence="10" id="KW-1185">Reference proteome</keyword>
<feature type="domain" description="SLC26A/SulP transporter" evidence="7">
    <location>
        <begin position="90"/>
        <end position="476"/>
    </location>
</feature>
<dbReference type="Pfam" id="PF00916">
    <property type="entry name" value="Sulfate_transp"/>
    <property type="match status" value="1"/>
</dbReference>
<keyword evidence="3 6" id="KW-1133">Transmembrane helix</keyword>
<feature type="transmembrane region" description="Helical" evidence="6">
    <location>
        <begin position="280"/>
        <end position="301"/>
    </location>
</feature>
<evidence type="ECO:0000313" key="9">
    <source>
        <dbReference type="EMBL" id="CAL8112940.1"/>
    </source>
</evidence>
<dbReference type="PANTHER" id="PTHR11814">
    <property type="entry name" value="SULFATE TRANSPORTER"/>
    <property type="match status" value="1"/>
</dbReference>
<organism evidence="9 10">
    <name type="scientific">Orchesella dallaii</name>
    <dbReference type="NCBI Taxonomy" id="48710"/>
    <lineage>
        <taxon>Eukaryota</taxon>
        <taxon>Metazoa</taxon>
        <taxon>Ecdysozoa</taxon>
        <taxon>Arthropoda</taxon>
        <taxon>Hexapoda</taxon>
        <taxon>Collembola</taxon>
        <taxon>Entomobryomorpha</taxon>
        <taxon>Entomobryoidea</taxon>
        <taxon>Orchesellidae</taxon>
        <taxon>Orchesellinae</taxon>
        <taxon>Orchesella</taxon>
    </lineage>
</organism>
<feature type="region of interest" description="Disordered" evidence="5">
    <location>
        <begin position="647"/>
        <end position="671"/>
    </location>
</feature>
<keyword evidence="4 6" id="KW-0472">Membrane</keyword>
<evidence type="ECO:0008006" key="11">
    <source>
        <dbReference type="Google" id="ProtNLM"/>
    </source>
</evidence>
<dbReference type="EMBL" id="CAXLJM020000049">
    <property type="protein sequence ID" value="CAL8112940.1"/>
    <property type="molecule type" value="Genomic_DNA"/>
</dbReference>
<comment type="caution">
    <text evidence="9">The sequence shown here is derived from an EMBL/GenBank/DDBJ whole genome shotgun (WGS) entry which is preliminary data.</text>
</comment>
<evidence type="ECO:0000259" key="8">
    <source>
        <dbReference type="Pfam" id="PF01740"/>
    </source>
</evidence>
<evidence type="ECO:0000256" key="4">
    <source>
        <dbReference type="ARBA" id="ARBA00023136"/>
    </source>
</evidence>
<comment type="subcellular location">
    <subcellularLocation>
        <location evidence="1">Membrane</location>
        <topology evidence="1">Multi-pass membrane protein</topology>
    </subcellularLocation>
</comment>
<feature type="transmembrane region" description="Helical" evidence="6">
    <location>
        <begin position="246"/>
        <end position="268"/>
    </location>
</feature>
<feature type="transmembrane region" description="Helical" evidence="6">
    <location>
        <begin position="380"/>
        <end position="402"/>
    </location>
</feature>
<gene>
    <name evidence="9" type="ORF">ODALV1_LOCUS15847</name>
</gene>
<feature type="transmembrane region" description="Helical" evidence="6">
    <location>
        <begin position="444"/>
        <end position="465"/>
    </location>
</feature>
<evidence type="ECO:0000313" key="10">
    <source>
        <dbReference type="Proteomes" id="UP001642540"/>
    </source>
</evidence>
<dbReference type="Gene3D" id="3.30.750.24">
    <property type="entry name" value="STAS domain"/>
    <property type="match status" value="1"/>
</dbReference>
<feature type="transmembrane region" description="Helical" evidence="6">
    <location>
        <begin position="124"/>
        <end position="153"/>
    </location>
</feature>
<feature type="transmembrane region" description="Helical" evidence="6">
    <location>
        <begin position="414"/>
        <end position="432"/>
    </location>
</feature>
<dbReference type="Pfam" id="PF01740">
    <property type="entry name" value="STAS"/>
    <property type="match status" value="1"/>
</dbReference>
<feature type="transmembrane region" description="Helical" evidence="6">
    <location>
        <begin position="90"/>
        <end position="112"/>
    </location>
</feature>
<proteinExistence type="predicted"/>
<dbReference type="CDD" id="cd07042">
    <property type="entry name" value="STAS_SulP_like_sulfate_transporter"/>
    <property type="match status" value="1"/>
</dbReference>
<dbReference type="SUPFAM" id="SSF52091">
    <property type="entry name" value="SpoIIaa-like"/>
    <property type="match status" value="1"/>
</dbReference>
<feature type="compositionally biased region" description="Basic and acidic residues" evidence="5">
    <location>
        <begin position="647"/>
        <end position="665"/>
    </location>
</feature>
<evidence type="ECO:0000259" key="7">
    <source>
        <dbReference type="Pfam" id="PF00916"/>
    </source>
</evidence>
<evidence type="ECO:0000256" key="6">
    <source>
        <dbReference type="SAM" id="Phobius"/>
    </source>
</evidence>
<feature type="transmembrane region" description="Helical" evidence="6">
    <location>
        <begin position="165"/>
        <end position="192"/>
    </location>
</feature>
<evidence type="ECO:0000256" key="5">
    <source>
        <dbReference type="SAM" id="MobiDB-lite"/>
    </source>
</evidence>
<dbReference type="InterPro" id="IPR036513">
    <property type="entry name" value="STAS_dom_sf"/>
</dbReference>
<feature type="transmembrane region" description="Helical" evidence="6">
    <location>
        <begin position="346"/>
        <end position="368"/>
    </location>
</feature>
<evidence type="ECO:0000256" key="2">
    <source>
        <dbReference type="ARBA" id="ARBA00022692"/>
    </source>
</evidence>
<protein>
    <recommendedName>
        <fullName evidence="11">Sodium-independent sulfate anion transporter</fullName>
    </recommendedName>
</protein>
<keyword evidence="2 6" id="KW-0812">Transmembrane</keyword>
<reference evidence="9 10" key="1">
    <citation type="submission" date="2024-08" db="EMBL/GenBank/DDBJ databases">
        <authorList>
            <person name="Cucini C."/>
            <person name="Frati F."/>
        </authorList>
    </citation>
    <scope>NUCLEOTIDE SEQUENCE [LARGE SCALE GENOMIC DNA]</scope>
</reference>
<dbReference type="InterPro" id="IPR002645">
    <property type="entry name" value="STAS_dom"/>
</dbReference>
<feature type="transmembrane region" description="Helical" evidence="6">
    <location>
        <begin position="477"/>
        <end position="505"/>
    </location>
</feature>